<dbReference type="VEuPathDB" id="FungiDB:I7I53_01128"/>
<dbReference type="Proteomes" id="UP000663419">
    <property type="component" value="Chromosome 3"/>
</dbReference>
<reference evidence="1" key="1">
    <citation type="submission" date="2021-01" db="EMBL/GenBank/DDBJ databases">
        <title>Chromosome-level genome assembly of a human fungal pathogen reveals clustering of transcriptionally co-regulated genes.</title>
        <authorList>
            <person name="Voorhies M."/>
            <person name="Cohen S."/>
            <person name="Shea T.P."/>
            <person name="Petrus S."/>
            <person name="Munoz J.F."/>
            <person name="Poplawski S."/>
            <person name="Goldman W.E."/>
            <person name="Michael T."/>
            <person name="Cuomo C.A."/>
            <person name="Sil A."/>
            <person name="Beyhan S."/>
        </authorList>
    </citation>
    <scope>NUCLEOTIDE SEQUENCE</scope>
    <source>
        <strain evidence="1">H88</strain>
    </source>
</reference>
<organism evidence="1 2">
    <name type="scientific">Ajellomyces capsulatus (strain H88)</name>
    <name type="common">Darling's disease fungus</name>
    <name type="synonym">Histoplasma capsulatum</name>
    <dbReference type="NCBI Taxonomy" id="544711"/>
    <lineage>
        <taxon>Eukaryota</taxon>
        <taxon>Fungi</taxon>
        <taxon>Dikarya</taxon>
        <taxon>Ascomycota</taxon>
        <taxon>Pezizomycotina</taxon>
        <taxon>Eurotiomycetes</taxon>
        <taxon>Eurotiomycetidae</taxon>
        <taxon>Onygenales</taxon>
        <taxon>Ajellomycetaceae</taxon>
        <taxon>Histoplasma</taxon>
    </lineage>
</organism>
<evidence type="ECO:0000313" key="1">
    <source>
        <dbReference type="EMBL" id="QSS53765.1"/>
    </source>
</evidence>
<accession>A0A8A1LL77</accession>
<dbReference type="EMBL" id="CP069104">
    <property type="protein sequence ID" value="QSS53765.1"/>
    <property type="molecule type" value="Genomic_DNA"/>
</dbReference>
<gene>
    <name evidence="1" type="ORF">I7I53_01128</name>
</gene>
<dbReference type="AlphaFoldDB" id="A0A8A1LL77"/>
<protein>
    <submittedName>
        <fullName evidence="1">Uncharacterized protein</fullName>
    </submittedName>
</protein>
<sequence>MLYLRRRTQHFNSFFDDWSRIPNINTAPAPLMCLQLSAIESCSQCLNYRFLFGWRPWFLVQRSQYEQHVIFLSASKVPIPTNENLTAFNAGALHFRLALARKQNLRVELLSSPMPAQSWIIRHKCNLGPF</sequence>
<evidence type="ECO:0000313" key="2">
    <source>
        <dbReference type="Proteomes" id="UP000663419"/>
    </source>
</evidence>
<proteinExistence type="predicted"/>
<name>A0A8A1LL77_AJEC8</name>